<feature type="signal peptide" evidence="1">
    <location>
        <begin position="1"/>
        <end position="18"/>
    </location>
</feature>
<accession>A0A2W7RNK6</accession>
<proteinExistence type="predicted"/>
<dbReference type="AlphaFoldDB" id="A0A2W7RNK6"/>
<dbReference type="PROSITE" id="PS51257">
    <property type="entry name" value="PROKAR_LIPOPROTEIN"/>
    <property type="match status" value="1"/>
</dbReference>
<sequence length="114" mass="12753">MKKIISILCVFVIFSACKKETVITPTSADQITAQILNVIKSNNVQRVICWSDNTGFPGTPVSSDYGKNWNIENGFISINGNYDVFNLLYLDRYDISNISVVDGTNPIALFLHFQ</sequence>
<protein>
    <submittedName>
        <fullName evidence="2">Uncharacterized protein</fullName>
    </submittedName>
</protein>
<evidence type="ECO:0000313" key="2">
    <source>
        <dbReference type="EMBL" id="PZX62373.1"/>
    </source>
</evidence>
<dbReference type="EMBL" id="QKZV01000005">
    <property type="protein sequence ID" value="PZX62373.1"/>
    <property type="molecule type" value="Genomic_DNA"/>
</dbReference>
<evidence type="ECO:0000313" key="3">
    <source>
        <dbReference type="Proteomes" id="UP000249720"/>
    </source>
</evidence>
<comment type="caution">
    <text evidence="2">The sequence shown here is derived from an EMBL/GenBank/DDBJ whole genome shotgun (WGS) entry which is preliminary data.</text>
</comment>
<keyword evidence="1" id="KW-0732">Signal</keyword>
<dbReference type="Proteomes" id="UP000249720">
    <property type="component" value="Unassembled WGS sequence"/>
</dbReference>
<reference evidence="2 3" key="1">
    <citation type="submission" date="2018-06" db="EMBL/GenBank/DDBJ databases">
        <title>Genomic Encyclopedia of Archaeal and Bacterial Type Strains, Phase II (KMG-II): from individual species to whole genera.</title>
        <authorList>
            <person name="Goeker M."/>
        </authorList>
    </citation>
    <scope>NUCLEOTIDE SEQUENCE [LARGE SCALE GENOMIC DNA]</scope>
    <source>
        <strain evidence="2 3">DSM 23241</strain>
    </source>
</reference>
<keyword evidence="3" id="KW-1185">Reference proteome</keyword>
<feature type="chain" id="PRO_5016127373" evidence="1">
    <location>
        <begin position="19"/>
        <end position="114"/>
    </location>
</feature>
<evidence type="ECO:0000256" key="1">
    <source>
        <dbReference type="SAM" id="SignalP"/>
    </source>
</evidence>
<name>A0A2W7RNK6_9BACT</name>
<dbReference type="RefSeq" id="WP_111295550.1">
    <property type="nucleotide sequence ID" value="NZ_QKZV01000005.1"/>
</dbReference>
<gene>
    <name evidence="2" type="ORF">LX80_01855</name>
</gene>
<organism evidence="2 3">
    <name type="scientific">Hydrotalea sandarakina</name>
    <dbReference type="NCBI Taxonomy" id="1004304"/>
    <lineage>
        <taxon>Bacteria</taxon>
        <taxon>Pseudomonadati</taxon>
        <taxon>Bacteroidota</taxon>
        <taxon>Chitinophagia</taxon>
        <taxon>Chitinophagales</taxon>
        <taxon>Chitinophagaceae</taxon>
        <taxon>Hydrotalea</taxon>
    </lineage>
</organism>